<evidence type="ECO:0000256" key="2">
    <source>
        <dbReference type="ARBA" id="ARBA00022692"/>
    </source>
</evidence>
<comment type="subcellular location">
    <subcellularLocation>
        <location evidence="1">Endoplasmic reticulum membrane</location>
        <topology evidence="1">Multi-pass membrane protein</topology>
    </subcellularLocation>
</comment>
<dbReference type="PROSITE" id="PS50922">
    <property type="entry name" value="TLC"/>
    <property type="match status" value="1"/>
</dbReference>
<dbReference type="OrthoDB" id="537032at2759"/>
<dbReference type="AlphaFoldDB" id="A0A8K0GN83"/>
<feature type="transmembrane region" description="Helical" evidence="6">
    <location>
        <begin position="13"/>
        <end position="33"/>
    </location>
</feature>
<evidence type="ECO:0000256" key="3">
    <source>
        <dbReference type="ARBA" id="ARBA00022989"/>
    </source>
</evidence>
<evidence type="ECO:0000256" key="1">
    <source>
        <dbReference type="ARBA" id="ARBA00004477"/>
    </source>
</evidence>
<dbReference type="SMART" id="SM00724">
    <property type="entry name" value="TLC"/>
    <property type="match status" value="1"/>
</dbReference>
<feature type="transmembrane region" description="Helical" evidence="6">
    <location>
        <begin position="239"/>
        <end position="266"/>
    </location>
</feature>
<accession>A0A8K0GN83</accession>
<proteinExistence type="predicted"/>
<reference evidence="8" key="1">
    <citation type="submission" date="2020-03" db="EMBL/GenBank/DDBJ databases">
        <title>A high-quality chromosome-level genome assembly of a woody plant with both climbing and erect habits, Rhamnella rubrinervis.</title>
        <authorList>
            <person name="Lu Z."/>
            <person name="Yang Y."/>
            <person name="Zhu X."/>
            <person name="Sun Y."/>
        </authorList>
    </citation>
    <scope>NUCLEOTIDE SEQUENCE</scope>
    <source>
        <strain evidence="8">BYM</strain>
        <tissue evidence="8">Leaf</tissue>
    </source>
</reference>
<evidence type="ECO:0000256" key="5">
    <source>
        <dbReference type="PROSITE-ProRule" id="PRU00205"/>
    </source>
</evidence>
<feature type="transmembrane region" description="Helical" evidence="6">
    <location>
        <begin position="108"/>
        <end position="133"/>
    </location>
</feature>
<feature type="transmembrane region" description="Helical" evidence="6">
    <location>
        <begin position="193"/>
        <end position="219"/>
    </location>
</feature>
<sequence length="288" mass="33866">MESILTSNGAPEALHFLIAICFAFGFYAARFFFDRFIFRRLAIWLLNNGSVPLKINKATRAKIVKCSESMWKLIYYATIEVCVLKITYNEPWLRDTKEYFKGWPDQELKFPVMLLYMCQCGFYIYGIAALLAWETRRKDFSVMMSHHVITVFLIGYSYITRFFRIGTIILALHDASDVFMEAAKVFKYAEKELAASVIFGFFAISWFMLRLIFFPFWVIKATSFDLLDVLDLPKAYPTSLYYVFNTLLITLLVFHIYWWLLICLMIMRQLKNRGKVGEDIRSDSEDDD</sequence>
<dbReference type="Pfam" id="PF03798">
    <property type="entry name" value="TRAM_LAG1_CLN8"/>
    <property type="match status" value="1"/>
</dbReference>
<dbReference type="PIRSF" id="PIRSF005225">
    <property type="entry name" value="LAG1_LAC1"/>
    <property type="match status" value="1"/>
</dbReference>
<evidence type="ECO:0000256" key="6">
    <source>
        <dbReference type="SAM" id="Phobius"/>
    </source>
</evidence>
<keyword evidence="2 5" id="KW-0812">Transmembrane</keyword>
<organism evidence="8 9">
    <name type="scientific">Rhamnella rubrinervis</name>
    <dbReference type="NCBI Taxonomy" id="2594499"/>
    <lineage>
        <taxon>Eukaryota</taxon>
        <taxon>Viridiplantae</taxon>
        <taxon>Streptophyta</taxon>
        <taxon>Embryophyta</taxon>
        <taxon>Tracheophyta</taxon>
        <taxon>Spermatophyta</taxon>
        <taxon>Magnoliopsida</taxon>
        <taxon>eudicotyledons</taxon>
        <taxon>Gunneridae</taxon>
        <taxon>Pentapetalae</taxon>
        <taxon>rosids</taxon>
        <taxon>fabids</taxon>
        <taxon>Rosales</taxon>
        <taxon>Rhamnaceae</taxon>
        <taxon>rhamnoid group</taxon>
        <taxon>Rhamneae</taxon>
        <taxon>Rhamnella</taxon>
    </lineage>
</organism>
<keyword evidence="3 6" id="KW-1133">Transmembrane helix</keyword>
<comment type="caution">
    <text evidence="8">The sequence shown here is derived from an EMBL/GenBank/DDBJ whole genome shotgun (WGS) entry which is preliminary data.</text>
</comment>
<dbReference type="InterPro" id="IPR016439">
    <property type="entry name" value="Lag1/Lac1-like"/>
</dbReference>
<feature type="domain" description="TLC" evidence="7">
    <location>
        <begin position="64"/>
        <end position="271"/>
    </location>
</feature>
<dbReference type="EMBL" id="VOIH02000010">
    <property type="protein sequence ID" value="KAF3435402.1"/>
    <property type="molecule type" value="Genomic_DNA"/>
</dbReference>
<gene>
    <name evidence="8" type="ORF">FNV43_RR22491</name>
</gene>
<protein>
    <recommendedName>
        <fullName evidence="7">TLC domain-containing protein</fullName>
    </recommendedName>
</protein>
<evidence type="ECO:0000259" key="7">
    <source>
        <dbReference type="PROSITE" id="PS50922"/>
    </source>
</evidence>
<evidence type="ECO:0000313" key="8">
    <source>
        <dbReference type="EMBL" id="KAF3435402.1"/>
    </source>
</evidence>
<dbReference type="GO" id="GO:0005789">
    <property type="term" value="C:endoplasmic reticulum membrane"/>
    <property type="evidence" value="ECO:0007669"/>
    <property type="project" value="UniProtKB-SubCell"/>
</dbReference>
<name>A0A8K0GN83_9ROSA</name>
<dbReference type="PANTHER" id="PTHR12560:SF0">
    <property type="entry name" value="LD18904P"/>
    <property type="match status" value="1"/>
</dbReference>
<keyword evidence="4 5" id="KW-0472">Membrane</keyword>
<dbReference type="GO" id="GO:0046513">
    <property type="term" value="P:ceramide biosynthetic process"/>
    <property type="evidence" value="ECO:0007669"/>
    <property type="project" value="InterPro"/>
</dbReference>
<dbReference type="InterPro" id="IPR006634">
    <property type="entry name" value="TLC-dom"/>
</dbReference>
<feature type="transmembrane region" description="Helical" evidence="6">
    <location>
        <begin position="140"/>
        <end position="159"/>
    </location>
</feature>
<dbReference type="PANTHER" id="PTHR12560">
    <property type="entry name" value="LONGEVITY ASSURANCE FACTOR 1 LAG1"/>
    <property type="match status" value="1"/>
</dbReference>
<keyword evidence="9" id="KW-1185">Reference proteome</keyword>
<evidence type="ECO:0000313" key="9">
    <source>
        <dbReference type="Proteomes" id="UP000796880"/>
    </source>
</evidence>
<dbReference type="GO" id="GO:0050291">
    <property type="term" value="F:sphingosine N-acyltransferase activity"/>
    <property type="evidence" value="ECO:0007669"/>
    <property type="project" value="InterPro"/>
</dbReference>
<evidence type="ECO:0000256" key="4">
    <source>
        <dbReference type="ARBA" id="ARBA00023136"/>
    </source>
</evidence>
<dbReference type="Proteomes" id="UP000796880">
    <property type="component" value="Unassembled WGS sequence"/>
</dbReference>